<dbReference type="PANTHER" id="PTHR15549">
    <property type="entry name" value="PAIRED IMMUNOGLOBULIN-LIKE TYPE 2 RECEPTOR"/>
    <property type="match status" value="1"/>
</dbReference>
<dbReference type="AlphaFoldDB" id="A0A1V6NTD4"/>
<evidence type="ECO:0008006" key="9">
    <source>
        <dbReference type="Google" id="ProtNLM"/>
    </source>
</evidence>
<name>A0A1V6NTD4_PENPO</name>
<reference evidence="8" key="1">
    <citation type="journal article" date="2017" name="Nat. Microbiol.">
        <title>Global analysis of biosynthetic gene clusters reveals vast potential of secondary metabolite production in Penicillium species.</title>
        <authorList>
            <person name="Nielsen J.C."/>
            <person name="Grijseels S."/>
            <person name="Prigent S."/>
            <person name="Ji B."/>
            <person name="Dainat J."/>
            <person name="Nielsen K.F."/>
            <person name="Frisvad J.C."/>
            <person name="Workman M."/>
            <person name="Nielsen J."/>
        </authorList>
    </citation>
    <scope>NUCLEOTIDE SEQUENCE [LARGE SCALE GENOMIC DNA]</scope>
    <source>
        <strain evidence="8">IBT 4502</strain>
    </source>
</reference>
<feature type="compositionally biased region" description="Low complexity" evidence="5">
    <location>
        <begin position="136"/>
        <end position="146"/>
    </location>
</feature>
<comment type="caution">
    <text evidence="7">The sequence shown here is derived from an EMBL/GenBank/DDBJ whole genome shotgun (WGS) entry which is preliminary data.</text>
</comment>
<dbReference type="EMBL" id="MDYM01000003">
    <property type="protein sequence ID" value="OQD67981.1"/>
    <property type="molecule type" value="Genomic_DNA"/>
</dbReference>
<dbReference type="OrthoDB" id="4779287at2759"/>
<sequence>MSFSKEEYLQGYSLRRNGSCAGGETDCGKTWGSFRRCCPGNTKCPAQKNGPGICCPTTDNCKAALDNKWRCADSTADLYFIEKSEGYFCCTNDTLGLYTVSRNYAACAKAKDKDDLGVEVKTMRAIVQHTLPATTSSNTATATTLPGTNIATPTSSNDANTDTSHSNTGAIAGGVVGGIAGVVILIGLAWCLFRRRKKDPQDGQYIQPPPGPVSELSGSDQVTELSGSNQITELSGQSIAELPAPEHRKFPPAELAG</sequence>
<dbReference type="STRING" id="60169.A0A1V6NTD4"/>
<accession>A0A1V6NTD4</accession>
<comment type="subcellular location">
    <subcellularLocation>
        <location evidence="1">Membrane</location>
        <topology evidence="1">Single-pass membrane protein</topology>
    </subcellularLocation>
</comment>
<keyword evidence="8" id="KW-1185">Reference proteome</keyword>
<feature type="region of interest" description="Disordered" evidence="5">
    <location>
        <begin position="200"/>
        <end position="257"/>
    </location>
</feature>
<keyword evidence="4 6" id="KW-0472">Membrane</keyword>
<dbReference type="Gene3D" id="1.20.5.510">
    <property type="entry name" value="Single helix bin"/>
    <property type="match status" value="1"/>
</dbReference>
<feature type="region of interest" description="Disordered" evidence="5">
    <location>
        <begin position="136"/>
        <end position="164"/>
    </location>
</feature>
<gene>
    <name evidence="7" type="ORF">PENPOL_c003G01240</name>
</gene>
<keyword evidence="3 6" id="KW-1133">Transmembrane helix</keyword>
<feature type="transmembrane region" description="Helical" evidence="6">
    <location>
        <begin position="170"/>
        <end position="193"/>
    </location>
</feature>
<protein>
    <recommendedName>
        <fullName evidence="9">Mid2 domain-containing protein</fullName>
    </recommendedName>
</protein>
<dbReference type="GO" id="GO:0016020">
    <property type="term" value="C:membrane"/>
    <property type="evidence" value="ECO:0007669"/>
    <property type="project" value="UniProtKB-SubCell"/>
</dbReference>
<dbReference type="Proteomes" id="UP000191408">
    <property type="component" value="Unassembled WGS sequence"/>
</dbReference>
<dbReference type="GO" id="GO:0071944">
    <property type="term" value="C:cell periphery"/>
    <property type="evidence" value="ECO:0007669"/>
    <property type="project" value="UniProtKB-ARBA"/>
</dbReference>
<evidence type="ECO:0000256" key="6">
    <source>
        <dbReference type="SAM" id="Phobius"/>
    </source>
</evidence>
<evidence type="ECO:0000256" key="4">
    <source>
        <dbReference type="ARBA" id="ARBA00023136"/>
    </source>
</evidence>
<proteinExistence type="predicted"/>
<evidence type="ECO:0000256" key="2">
    <source>
        <dbReference type="ARBA" id="ARBA00022692"/>
    </source>
</evidence>
<feature type="compositionally biased region" description="Polar residues" evidence="5">
    <location>
        <begin position="147"/>
        <end position="164"/>
    </location>
</feature>
<feature type="compositionally biased region" description="Polar residues" evidence="5">
    <location>
        <begin position="216"/>
        <end position="238"/>
    </location>
</feature>
<evidence type="ECO:0000313" key="8">
    <source>
        <dbReference type="Proteomes" id="UP000191408"/>
    </source>
</evidence>
<dbReference type="PANTHER" id="PTHR15549:SF26">
    <property type="entry name" value="AXIAL BUDDING PATTERN PROTEIN 2-RELATED"/>
    <property type="match status" value="1"/>
</dbReference>
<evidence type="ECO:0000313" key="7">
    <source>
        <dbReference type="EMBL" id="OQD67981.1"/>
    </source>
</evidence>
<evidence type="ECO:0000256" key="5">
    <source>
        <dbReference type="SAM" id="MobiDB-lite"/>
    </source>
</evidence>
<evidence type="ECO:0000256" key="1">
    <source>
        <dbReference type="ARBA" id="ARBA00004167"/>
    </source>
</evidence>
<evidence type="ECO:0000256" key="3">
    <source>
        <dbReference type="ARBA" id="ARBA00022989"/>
    </source>
</evidence>
<dbReference type="InterPro" id="IPR051694">
    <property type="entry name" value="Immunoregulatory_rcpt-like"/>
</dbReference>
<organism evidence="7 8">
    <name type="scientific">Penicillium polonicum</name>
    <dbReference type="NCBI Taxonomy" id="60169"/>
    <lineage>
        <taxon>Eukaryota</taxon>
        <taxon>Fungi</taxon>
        <taxon>Dikarya</taxon>
        <taxon>Ascomycota</taxon>
        <taxon>Pezizomycotina</taxon>
        <taxon>Eurotiomycetes</taxon>
        <taxon>Eurotiomycetidae</taxon>
        <taxon>Eurotiales</taxon>
        <taxon>Aspergillaceae</taxon>
        <taxon>Penicillium</taxon>
    </lineage>
</organism>
<keyword evidence="2 6" id="KW-0812">Transmembrane</keyword>